<dbReference type="EMBL" id="JBHTLD010000017">
    <property type="protein sequence ID" value="MFD1185284.1"/>
    <property type="molecule type" value="Genomic_DNA"/>
</dbReference>
<evidence type="ECO:0000313" key="2">
    <source>
        <dbReference type="Proteomes" id="UP001597094"/>
    </source>
</evidence>
<name>A0ABW3SKB7_9BACT</name>
<keyword evidence="2" id="KW-1185">Reference proteome</keyword>
<protein>
    <submittedName>
        <fullName evidence="1">Uncharacterized protein</fullName>
    </submittedName>
</protein>
<organism evidence="1 2">
    <name type="scientific">Pontibacter rugosus</name>
    <dbReference type="NCBI Taxonomy" id="1745966"/>
    <lineage>
        <taxon>Bacteria</taxon>
        <taxon>Pseudomonadati</taxon>
        <taxon>Bacteroidota</taxon>
        <taxon>Cytophagia</taxon>
        <taxon>Cytophagales</taxon>
        <taxon>Hymenobacteraceae</taxon>
        <taxon>Pontibacter</taxon>
    </lineage>
</organism>
<comment type="caution">
    <text evidence="1">The sequence shown here is derived from an EMBL/GenBank/DDBJ whole genome shotgun (WGS) entry which is preliminary data.</text>
</comment>
<reference evidence="2" key="1">
    <citation type="journal article" date="2019" name="Int. J. Syst. Evol. Microbiol.">
        <title>The Global Catalogue of Microorganisms (GCM) 10K type strain sequencing project: providing services to taxonomists for standard genome sequencing and annotation.</title>
        <authorList>
            <consortium name="The Broad Institute Genomics Platform"/>
            <consortium name="The Broad Institute Genome Sequencing Center for Infectious Disease"/>
            <person name="Wu L."/>
            <person name="Ma J."/>
        </authorList>
    </citation>
    <scope>NUCLEOTIDE SEQUENCE [LARGE SCALE GENOMIC DNA]</scope>
    <source>
        <strain evidence="2">JCM 31319</strain>
    </source>
</reference>
<evidence type="ECO:0000313" key="1">
    <source>
        <dbReference type="EMBL" id="MFD1185284.1"/>
    </source>
</evidence>
<dbReference type="RefSeq" id="WP_377523040.1">
    <property type="nucleotide sequence ID" value="NZ_JBHTLD010000017.1"/>
</dbReference>
<dbReference type="Proteomes" id="UP001597094">
    <property type="component" value="Unassembled WGS sequence"/>
</dbReference>
<accession>A0ABW3SKB7</accession>
<proteinExistence type="predicted"/>
<gene>
    <name evidence="1" type="ORF">ACFQ2O_03625</name>
</gene>
<sequence length="90" mass="9879">MKPAFLHSWERCALLLPVDCAGLVPADRDVEGVVEMMLDATQCYQAPLTKERLLDWQASLFPTGRSGMYPILAGALRDNTKGPLQVVPGH</sequence>